<reference evidence="1" key="2">
    <citation type="journal article" date="2015" name="Fish Shellfish Immunol.">
        <title>Early steps in the European eel (Anguilla anguilla)-Vibrio vulnificus interaction in the gills: Role of the RtxA13 toxin.</title>
        <authorList>
            <person name="Callol A."/>
            <person name="Pajuelo D."/>
            <person name="Ebbesson L."/>
            <person name="Teles M."/>
            <person name="MacKenzie S."/>
            <person name="Amaro C."/>
        </authorList>
    </citation>
    <scope>NUCLEOTIDE SEQUENCE</scope>
</reference>
<organism evidence="1">
    <name type="scientific">Anguilla anguilla</name>
    <name type="common">European freshwater eel</name>
    <name type="synonym">Muraena anguilla</name>
    <dbReference type="NCBI Taxonomy" id="7936"/>
    <lineage>
        <taxon>Eukaryota</taxon>
        <taxon>Metazoa</taxon>
        <taxon>Chordata</taxon>
        <taxon>Craniata</taxon>
        <taxon>Vertebrata</taxon>
        <taxon>Euteleostomi</taxon>
        <taxon>Actinopterygii</taxon>
        <taxon>Neopterygii</taxon>
        <taxon>Teleostei</taxon>
        <taxon>Anguilliformes</taxon>
        <taxon>Anguillidae</taxon>
        <taxon>Anguilla</taxon>
    </lineage>
</organism>
<evidence type="ECO:0000313" key="1">
    <source>
        <dbReference type="EMBL" id="JAH37855.1"/>
    </source>
</evidence>
<sequence length="14" mass="1480">MALAVVNTASHTHK</sequence>
<protein>
    <submittedName>
        <fullName evidence="1">Uncharacterized protein</fullName>
    </submittedName>
</protein>
<dbReference type="EMBL" id="GBXM01070722">
    <property type="protein sequence ID" value="JAH37855.1"/>
    <property type="molecule type" value="Transcribed_RNA"/>
</dbReference>
<name>A0A0E9SB04_ANGAN</name>
<proteinExistence type="predicted"/>
<reference evidence="1" key="1">
    <citation type="submission" date="2014-11" db="EMBL/GenBank/DDBJ databases">
        <authorList>
            <person name="Amaro Gonzalez C."/>
        </authorList>
    </citation>
    <scope>NUCLEOTIDE SEQUENCE</scope>
</reference>
<accession>A0A0E9SB04</accession>